<accession>A0ABW0P010</accession>
<evidence type="ECO:0000256" key="1">
    <source>
        <dbReference type="ARBA" id="ARBA00001043"/>
    </source>
</evidence>
<evidence type="ECO:0000313" key="9">
    <source>
        <dbReference type="EMBL" id="MFC5504962.1"/>
    </source>
</evidence>
<keyword evidence="5 7" id="KW-0659">Purine metabolism</keyword>
<dbReference type="Proteomes" id="UP001596060">
    <property type="component" value="Unassembled WGS sequence"/>
</dbReference>
<comment type="caution">
    <text evidence="9">The sequence shown here is derived from an EMBL/GenBank/DDBJ whole genome shotgun (WGS) entry which is preliminary data.</text>
</comment>
<protein>
    <recommendedName>
        <fullName evidence="7">5-hydroxyisourate hydrolase</fullName>
        <shortName evidence="7">HIU hydrolase</shortName>
        <shortName evidence="7">HIUHase</shortName>
        <ecNumber evidence="7">3.5.2.17</ecNumber>
    </recommendedName>
</protein>
<reference evidence="10" key="1">
    <citation type="journal article" date="2019" name="Int. J. Syst. Evol. Microbiol.">
        <title>The Global Catalogue of Microorganisms (GCM) 10K type strain sequencing project: providing services to taxonomists for standard genome sequencing and annotation.</title>
        <authorList>
            <consortium name="The Broad Institute Genomics Platform"/>
            <consortium name="The Broad Institute Genome Sequencing Center for Infectious Disease"/>
            <person name="Wu L."/>
            <person name="Ma J."/>
        </authorList>
    </citation>
    <scope>NUCLEOTIDE SEQUENCE [LARGE SCALE GENOMIC DNA]</scope>
    <source>
        <strain evidence="10">CCUG 43117</strain>
    </source>
</reference>
<comment type="similarity">
    <text evidence="3 7">Belongs to the transthyretin family. 5-hydroxyisourate hydrolase subfamily.</text>
</comment>
<feature type="domain" description="Transthyretin/hydroxyisourate hydrolase" evidence="8">
    <location>
        <begin position="4"/>
        <end position="116"/>
    </location>
</feature>
<dbReference type="InterPro" id="IPR036817">
    <property type="entry name" value="Transthyretin/HIU_hydrolase_sf"/>
</dbReference>
<dbReference type="Pfam" id="PF00576">
    <property type="entry name" value="Transthyretin"/>
    <property type="match status" value="1"/>
</dbReference>
<dbReference type="PANTHER" id="PTHR10395:SF7">
    <property type="entry name" value="5-HYDROXYISOURATE HYDROLASE"/>
    <property type="match status" value="1"/>
</dbReference>
<dbReference type="SUPFAM" id="SSF49472">
    <property type="entry name" value="Transthyretin (synonym: prealbumin)"/>
    <property type="match status" value="1"/>
</dbReference>
<dbReference type="EMBL" id="JBHSLU010000010">
    <property type="protein sequence ID" value="MFC5504962.1"/>
    <property type="molecule type" value="Genomic_DNA"/>
</dbReference>
<dbReference type="Gene3D" id="2.60.40.180">
    <property type="entry name" value="Transthyretin/hydroxyisourate hydrolase domain"/>
    <property type="match status" value="1"/>
</dbReference>
<gene>
    <name evidence="9" type="primary">uraH</name>
    <name evidence="9" type="ORF">ACFPN9_06780</name>
</gene>
<dbReference type="EC" id="3.5.2.17" evidence="7"/>
<evidence type="ECO:0000256" key="7">
    <source>
        <dbReference type="RuleBase" id="RU361270"/>
    </source>
</evidence>
<comment type="function">
    <text evidence="2">Catalyzes the hydrolysis of 5-hydroxyisourate (HIU) to 2-oxo-4-hydroxy-4-carboxy-5-ureidoimidazoline (OHCU).</text>
</comment>
<dbReference type="PANTHER" id="PTHR10395">
    <property type="entry name" value="URICASE AND TRANSTHYRETIN-RELATED"/>
    <property type="match status" value="1"/>
</dbReference>
<keyword evidence="10" id="KW-1185">Reference proteome</keyword>
<dbReference type="NCBIfam" id="TIGR02962">
    <property type="entry name" value="hdxy_isourate"/>
    <property type="match status" value="1"/>
</dbReference>
<dbReference type="InterPro" id="IPR023416">
    <property type="entry name" value="Transthyretin/HIU_hydrolase_d"/>
</dbReference>
<comment type="catalytic activity">
    <reaction evidence="1 7">
        <text>5-hydroxyisourate + H2O = 5-hydroxy-2-oxo-4-ureido-2,5-dihydro-1H-imidazole-5-carboxylate + H(+)</text>
        <dbReference type="Rhea" id="RHEA:23736"/>
        <dbReference type="ChEBI" id="CHEBI:15377"/>
        <dbReference type="ChEBI" id="CHEBI:15378"/>
        <dbReference type="ChEBI" id="CHEBI:18072"/>
        <dbReference type="ChEBI" id="CHEBI:58639"/>
        <dbReference type="EC" id="3.5.2.17"/>
    </reaction>
</comment>
<dbReference type="InterPro" id="IPR023418">
    <property type="entry name" value="Thyroxine_BS"/>
</dbReference>
<sequence length="117" mass="12601">MAGLTTHILDTHGGVPAKGVAVTLRRVTDGQAETLATTVTNADGRTDAPLLTPEATQPGLYELDFAIGPYFRERGVALPEPAFLETVTIRFGIADTSRHWHVPLNCSPYGYTTYRGS</sequence>
<evidence type="ECO:0000313" key="10">
    <source>
        <dbReference type="Proteomes" id="UP001596060"/>
    </source>
</evidence>
<evidence type="ECO:0000256" key="6">
    <source>
        <dbReference type="ARBA" id="ARBA00022801"/>
    </source>
</evidence>
<dbReference type="InterPro" id="IPR014306">
    <property type="entry name" value="Hydroxyisourate_hydrolase"/>
</dbReference>
<proteinExistence type="inferred from homology"/>
<evidence type="ECO:0000256" key="3">
    <source>
        <dbReference type="ARBA" id="ARBA00009850"/>
    </source>
</evidence>
<keyword evidence="6 7" id="KW-0378">Hydrolase</keyword>
<dbReference type="GO" id="GO:0033971">
    <property type="term" value="F:hydroxyisourate hydrolase activity"/>
    <property type="evidence" value="ECO:0007669"/>
    <property type="project" value="UniProtKB-EC"/>
</dbReference>
<comment type="subunit">
    <text evidence="4 7">Homotetramer.</text>
</comment>
<evidence type="ECO:0000256" key="2">
    <source>
        <dbReference type="ARBA" id="ARBA00002704"/>
    </source>
</evidence>
<organism evidence="9 10">
    <name type="scientific">Bosea massiliensis</name>
    <dbReference type="NCBI Taxonomy" id="151419"/>
    <lineage>
        <taxon>Bacteria</taxon>
        <taxon>Pseudomonadati</taxon>
        <taxon>Pseudomonadota</taxon>
        <taxon>Alphaproteobacteria</taxon>
        <taxon>Hyphomicrobiales</taxon>
        <taxon>Boseaceae</taxon>
        <taxon>Bosea</taxon>
    </lineage>
</organism>
<evidence type="ECO:0000256" key="4">
    <source>
        <dbReference type="ARBA" id="ARBA00011881"/>
    </source>
</evidence>
<dbReference type="PROSITE" id="PS00768">
    <property type="entry name" value="TRANSTHYRETIN_1"/>
    <property type="match status" value="1"/>
</dbReference>
<dbReference type="CDD" id="cd05822">
    <property type="entry name" value="TLP_HIUase"/>
    <property type="match status" value="1"/>
</dbReference>
<name>A0ABW0P010_9HYPH</name>
<evidence type="ECO:0000256" key="5">
    <source>
        <dbReference type="ARBA" id="ARBA00022631"/>
    </source>
</evidence>
<dbReference type="RefSeq" id="WP_066720633.1">
    <property type="nucleotide sequence ID" value="NZ_JBHSLU010000010.1"/>
</dbReference>
<evidence type="ECO:0000259" key="8">
    <source>
        <dbReference type="Pfam" id="PF00576"/>
    </source>
</evidence>